<feature type="region of interest" description="Disordered" evidence="1">
    <location>
        <begin position="92"/>
        <end position="111"/>
    </location>
</feature>
<evidence type="ECO:0000313" key="2">
    <source>
        <dbReference type="EMBL" id="KAI0291174.1"/>
    </source>
</evidence>
<accession>A0AAD4LVD9</accession>
<dbReference type="EMBL" id="WTXG01000173">
    <property type="protein sequence ID" value="KAI0291174.1"/>
    <property type="molecule type" value="Genomic_DNA"/>
</dbReference>
<dbReference type="AlphaFoldDB" id="A0AAD4LVD9"/>
<proteinExistence type="predicted"/>
<evidence type="ECO:0000313" key="3">
    <source>
        <dbReference type="Proteomes" id="UP001203297"/>
    </source>
</evidence>
<feature type="compositionally biased region" description="Polar residues" evidence="1">
    <location>
        <begin position="92"/>
        <end position="109"/>
    </location>
</feature>
<comment type="caution">
    <text evidence="2">The sequence shown here is derived from an EMBL/GenBank/DDBJ whole genome shotgun (WGS) entry which is preliminary data.</text>
</comment>
<name>A0AAD4LVD9_9AGAM</name>
<dbReference type="Proteomes" id="UP001203297">
    <property type="component" value="Unassembled WGS sequence"/>
</dbReference>
<evidence type="ECO:0000256" key="1">
    <source>
        <dbReference type="SAM" id="MobiDB-lite"/>
    </source>
</evidence>
<reference evidence="2" key="1">
    <citation type="journal article" date="2022" name="New Phytol.">
        <title>Evolutionary transition to the ectomycorrhizal habit in the genomes of a hyperdiverse lineage of mushroom-forming fungi.</title>
        <authorList>
            <person name="Looney B."/>
            <person name="Miyauchi S."/>
            <person name="Morin E."/>
            <person name="Drula E."/>
            <person name="Courty P.E."/>
            <person name="Kohler A."/>
            <person name="Kuo A."/>
            <person name="LaButti K."/>
            <person name="Pangilinan J."/>
            <person name="Lipzen A."/>
            <person name="Riley R."/>
            <person name="Andreopoulos W."/>
            <person name="He G."/>
            <person name="Johnson J."/>
            <person name="Nolan M."/>
            <person name="Tritt A."/>
            <person name="Barry K.W."/>
            <person name="Grigoriev I.V."/>
            <person name="Nagy L.G."/>
            <person name="Hibbett D."/>
            <person name="Henrissat B."/>
            <person name="Matheny P.B."/>
            <person name="Labbe J."/>
            <person name="Martin F.M."/>
        </authorList>
    </citation>
    <scope>NUCLEOTIDE SEQUENCE</scope>
    <source>
        <strain evidence="2">BPL690</strain>
    </source>
</reference>
<keyword evidence="3" id="KW-1185">Reference proteome</keyword>
<sequence length="182" mass="20540">MGTTFLSRKKEAFTKYNKDEKKWRRKVESGSGEEELQIGLMWLTECGYGARWGPTSHRPIKKSQSRHKYYVTGNPCLFIHFFFNKLTNTNKQRSTERSGGTDQHSTALKTQHRSPTRIYTTVVLPFNSTKNIMSNHFLWLAALGVAFEGAEVLVVGSHQSGVYGGSGDLGVISAWSNTPPHW</sequence>
<protein>
    <submittedName>
        <fullName evidence="2">Uncharacterized protein</fullName>
    </submittedName>
</protein>
<gene>
    <name evidence="2" type="ORF">B0F90DRAFT_406326</name>
</gene>
<organism evidence="2 3">
    <name type="scientific">Multifurca ochricompacta</name>
    <dbReference type="NCBI Taxonomy" id="376703"/>
    <lineage>
        <taxon>Eukaryota</taxon>
        <taxon>Fungi</taxon>
        <taxon>Dikarya</taxon>
        <taxon>Basidiomycota</taxon>
        <taxon>Agaricomycotina</taxon>
        <taxon>Agaricomycetes</taxon>
        <taxon>Russulales</taxon>
        <taxon>Russulaceae</taxon>
        <taxon>Multifurca</taxon>
    </lineage>
</organism>